<proteinExistence type="predicted"/>
<dbReference type="InterPro" id="IPR029044">
    <property type="entry name" value="Nucleotide-diphossugar_trans"/>
</dbReference>
<organism evidence="2 3">
    <name type="scientific">Vibrio mangrovi</name>
    <dbReference type="NCBI Taxonomy" id="474394"/>
    <lineage>
        <taxon>Bacteria</taxon>
        <taxon>Pseudomonadati</taxon>
        <taxon>Pseudomonadota</taxon>
        <taxon>Gammaproteobacteria</taxon>
        <taxon>Vibrionales</taxon>
        <taxon>Vibrionaceae</taxon>
        <taxon>Vibrio</taxon>
    </lineage>
</organism>
<gene>
    <name evidence="1" type="ORF">SBX37_04845</name>
    <name evidence="2" type="ORF">VIM7927_02840</name>
</gene>
<dbReference type="SUPFAM" id="SSF53448">
    <property type="entry name" value="Nucleotide-diphospho-sugar transferases"/>
    <property type="match status" value="1"/>
</dbReference>
<reference evidence="2 3" key="1">
    <citation type="submission" date="2017-05" db="EMBL/GenBank/DDBJ databases">
        <authorList>
            <person name="Song R."/>
            <person name="Chenine A.L."/>
            <person name="Ruprecht R.M."/>
        </authorList>
    </citation>
    <scope>NUCLEOTIDE SEQUENCE [LARGE SCALE GENOMIC DNA]</scope>
    <source>
        <strain evidence="2 3">CECT 7927</strain>
    </source>
</reference>
<dbReference type="PIRSF" id="PIRSF028162">
    <property type="entry name" value="BcbE_prd"/>
    <property type="match status" value="1"/>
</dbReference>
<dbReference type="RefSeq" id="WP_087481576.1">
    <property type="nucleotide sequence ID" value="NZ_AP024883.1"/>
</dbReference>
<dbReference type="EMBL" id="FXXI01000005">
    <property type="protein sequence ID" value="SMS01544.1"/>
    <property type="molecule type" value="Genomic_DNA"/>
</dbReference>
<dbReference type="Proteomes" id="UP000196125">
    <property type="component" value="Unassembled WGS sequence"/>
</dbReference>
<evidence type="ECO:0000313" key="3">
    <source>
        <dbReference type="Proteomes" id="UP000196125"/>
    </source>
</evidence>
<accession>A0A1Y6IV59</accession>
<dbReference type="OrthoDB" id="9788272at2"/>
<dbReference type="InterPro" id="IPR016873">
    <property type="entry name" value="Caps_polysacc_synth_BcbE_prd"/>
</dbReference>
<evidence type="ECO:0000313" key="2">
    <source>
        <dbReference type="EMBL" id="SMS01544.1"/>
    </source>
</evidence>
<name>A0A1Y6IV59_9VIBR</name>
<evidence type="ECO:0000313" key="4">
    <source>
        <dbReference type="Proteomes" id="UP001283366"/>
    </source>
</evidence>
<sequence length="243" mass="28529">MIVIPMAGLSSRFFNAGYEKPKYMLEAHGSSLFEHSVNSFKRYFDNEFFLFVVHNMYETKEFVNQKCVKLGIKNYEVYELRNKTRGQAETVATALNDLKLTDMDSLVIFNIDTFRPNFYFPTITDKCDGYLEVFKGEGEHWSFALCEQDDSDRVIKTTEKERISEWCSTGLYYFKSASIFLDAYNSYIRQPKETWAKGEIYIAPLYNFLIKENYDIRINPINSNDVIFCGTPSEYTDYLDREL</sequence>
<dbReference type="CDD" id="cd04183">
    <property type="entry name" value="GT2_BcE_like"/>
    <property type="match status" value="1"/>
</dbReference>
<dbReference type="AlphaFoldDB" id="A0A1Y6IV59"/>
<dbReference type="Gene3D" id="3.90.550.10">
    <property type="entry name" value="Spore Coat Polysaccharide Biosynthesis Protein SpsA, Chain A"/>
    <property type="match status" value="1"/>
</dbReference>
<protein>
    <submittedName>
        <fullName evidence="1">Glycosyltransferase family 2 protein</fullName>
    </submittedName>
</protein>
<dbReference type="EMBL" id="JAWRCO010000001">
    <property type="protein sequence ID" value="MDW6002199.1"/>
    <property type="molecule type" value="Genomic_DNA"/>
</dbReference>
<evidence type="ECO:0000313" key="1">
    <source>
        <dbReference type="EMBL" id="MDW6002199.1"/>
    </source>
</evidence>
<dbReference type="Proteomes" id="UP001283366">
    <property type="component" value="Unassembled WGS sequence"/>
</dbReference>
<reference evidence="1 4" key="2">
    <citation type="submission" date="2023-11" db="EMBL/GenBank/DDBJ databases">
        <title>Plant-associative lifestyle of Vibrio porteresiae and its evolutionary dynamics.</title>
        <authorList>
            <person name="Rameshkumar N."/>
            <person name="Kirti K."/>
        </authorList>
    </citation>
    <scope>NUCLEOTIDE SEQUENCE [LARGE SCALE GENOMIC DNA]</scope>
    <source>
        <strain evidence="1 4">MSSRF38</strain>
    </source>
</reference>
<keyword evidence="4" id="KW-1185">Reference proteome</keyword>